<dbReference type="WBParaSite" id="RSKR_0000327200.1">
    <property type="protein sequence ID" value="RSKR_0000327200.1"/>
    <property type="gene ID" value="RSKR_0000327200"/>
</dbReference>
<name>A0AC35TQU6_9BILA</name>
<organism evidence="1 2">
    <name type="scientific">Rhabditophanes sp. KR3021</name>
    <dbReference type="NCBI Taxonomy" id="114890"/>
    <lineage>
        <taxon>Eukaryota</taxon>
        <taxon>Metazoa</taxon>
        <taxon>Ecdysozoa</taxon>
        <taxon>Nematoda</taxon>
        <taxon>Chromadorea</taxon>
        <taxon>Rhabditida</taxon>
        <taxon>Tylenchina</taxon>
        <taxon>Panagrolaimomorpha</taxon>
        <taxon>Strongyloidoidea</taxon>
        <taxon>Alloionematidae</taxon>
        <taxon>Rhabditophanes</taxon>
    </lineage>
</organism>
<evidence type="ECO:0000313" key="1">
    <source>
        <dbReference type="Proteomes" id="UP000095286"/>
    </source>
</evidence>
<sequence>MPKNEKQIRGTRSTFLIEKIIRTRIIESIFYKEECFGLSAETMIDKGASLKFVGGVYAGNIRPTPFLCLMLKLLELTPSEDIILEYIAQEEFKYVRALGAMYIRLTFPSVEIYKHLEPLYNDYRKLRFMNRMGRFELMHMDEFIEKLLKEEVYCDIHLPKLQGRQLLESNDQLDLYHSKMMSEIDKLSDSESEEEGKKPKKVKKYLISESKMVERERRKKEEEDAAKAAYSNRSAEEQTEIDESNALRKKLGLAPLQD</sequence>
<protein>
    <submittedName>
        <fullName evidence="2">Pre-mRNA-splicing factor 38</fullName>
    </submittedName>
</protein>
<proteinExistence type="predicted"/>
<accession>A0AC35TQU6</accession>
<evidence type="ECO:0000313" key="2">
    <source>
        <dbReference type="WBParaSite" id="RSKR_0000327200.1"/>
    </source>
</evidence>
<dbReference type="Proteomes" id="UP000095286">
    <property type="component" value="Unplaced"/>
</dbReference>
<reference evidence="2" key="1">
    <citation type="submission" date="2016-11" db="UniProtKB">
        <authorList>
            <consortium name="WormBaseParasite"/>
        </authorList>
    </citation>
    <scope>IDENTIFICATION</scope>
    <source>
        <strain evidence="2">KR3021</strain>
    </source>
</reference>